<dbReference type="RefSeq" id="WP_063635334.1">
    <property type="nucleotide sequence ID" value="NZ_CP015285.1"/>
</dbReference>
<name>A0A160JGY1_9PROT</name>
<evidence type="ECO:0000313" key="12">
    <source>
        <dbReference type="Proteomes" id="UP000077405"/>
    </source>
</evidence>
<organism evidence="11 12">
    <name type="scientific">Azospirillum humicireducens</name>
    <dbReference type="NCBI Taxonomy" id="1226968"/>
    <lineage>
        <taxon>Bacteria</taxon>
        <taxon>Pseudomonadati</taxon>
        <taxon>Pseudomonadota</taxon>
        <taxon>Alphaproteobacteria</taxon>
        <taxon>Rhodospirillales</taxon>
        <taxon>Azospirillaceae</taxon>
        <taxon>Azospirillum</taxon>
    </lineage>
</organism>
<protein>
    <recommendedName>
        <fullName evidence="10">ATP synthase gamma chain</fullName>
    </recommendedName>
    <alternativeName>
        <fullName evidence="10">ATP synthase F1 sector gamma subunit</fullName>
    </alternativeName>
    <alternativeName>
        <fullName evidence="10">F-ATPase gamma subunit</fullName>
    </alternativeName>
</protein>
<proteinExistence type="inferred from homology"/>
<dbReference type="CDD" id="cd12151">
    <property type="entry name" value="F1-ATPase_gamma"/>
    <property type="match status" value="1"/>
</dbReference>
<dbReference type="Proteomes" id="UP000077405">
    <property type="component" value="Chromosome"/>
</dbReference>
<dbReference type="OrthoDB" id="9812769at2"/>
<dbReference type="PROSITE" id="PS00153">
    <property type="entry name" value="ATPASE_GAMMA"/>
    <property type="match status" value="1"/>
</dbReference>
<dbReference type="PIRSF" id="PIRSF039089">
    <property type="entry name" value="ATP_synthase_gamma"/>
    <property type="match status" value="1"/>
</dbReference>
<evidence type="ECO:0000313" key="11">
    <source>
        <dbReference type="EMBL" id="ANC92268.1"/>
    </source>
</evidence>
<comment type="subcellular location">
    <subcellularLocation>
        <location evidence="10">Cell membrane</location>
        <topology evidence="10">Peripheral membrane protein</topology>
    </subcellularLocation>
    <subcellularLocation>
        <location evidence="2">Membrane</location>
        <topology evidence="2">Peripheral membrane protein</topology>
    </subcellularLocation>
</comment>
<dbReference type="FunFam" id="1.10.287.80:FF:000001">
    <property type="entry name" value="ATP synthase gamma chain"/>
    <property type="match status" value="1"/>
</dbReference>
<dbReference type="STRING" id="1226968.A6A40_10335"/>
<evidence type="ECO:0000256" key="9">
    <source>
        <dbReference type="ARBA" id="ARBA00023310"/>
    </source>
</evidence>
<evidence type="ECO:0000256" key="4">
    <source>
        <dbReference type="ARBA" id="ARBA00022448"/>
    </source>
</evidence>
<keyword evidence="4 10" id="KW-0813">Transport</keyword>
<dbReference type="PANTHER" id="PTHR11693">
    <property type="entry name" value="ATP SYNTHASE GAMMA CHAIN"/>
    <property type="match status" value="1"/>
</dbReference>
<evidence type="ECO:0000256" key="5">
    <source>
        <dbReference type="ARBA" id="ARBA00022781"/>
    </source>
</evidence>
<accession>A0A160JGY1</accession>
<evidence type="ECO:0000256" key="7">
    <source>
        <dbReference type="ARBA" id="ARBA00023136"/>
    </source>
</evidence>
<dbReference type="GO" id="GO:0045259">
    <property type="term" value="C:proton-transporting ATP synthase complex"/>
    <property type="evidence" value="ECO:0007669"/>
    <property type="project" value="UniProtKB-KW"/>
</dbReference>
<comment type="function">
    <text evidence="1 10">Produces ATP from ADP in the presence of a proton gradient across the membrane. The gamma chain is believed to be important in regulating ATPase activity and the flow of protons through the CF(0) complex.</text>
</comment>
<evidence type="ECO:0000256" key="8">
    <source>
        <dbReference type="ARBA" id="ARBA00023196"/>
    </source>
</evidence>
<evidence type="ECO:0000256" key="2">
    <source>
        <dbReference type="ARBA" id="ARBA00004170"/>
    </source>
</evidence>
<dbReference type="KEGG" id="ahu:A6A40_10335"/>
<keyword evidence="12" id="KW-1185">Reference proteome</keyword>
<keyword evidence="7 10" id="KW-0472">Membrane</keyword>
<gene>
    <name evidence="10" type="primary">atpG</name>
    <name evidence="11" type="ORF">A6A40_10335</name>
</gene>
<dbReference type="GO" id="GO:0042777">
    <property type="term" value="P:proton motive force-driven plasma membrane ATP synthesis"/>
    <property type="evidence" value="ECO:0007669"/>
    <property type="project" value="UniProtKB-UniRule"/>
</dbReference>
<evidence type="ECO:0000256" key="3">
    <source>
        <dbReference type="ARBA" id="ARBA00007681"/>
    </source>
</evidence>
<dbReference type="Gene3D" id="1.10.287.80">
    <property type="entry name" value="ATP synthase, gamma subunit, helix hairpin domain"/>
    <property type="match status" value="1"/>
</dbReference>
<dbReference type="NCBIfam" id="TIGR01146">
    <property type="entry name" value="ATPsyn_F1gamma"/>
    <property type="match status" value="1"/>
</dbReference>
<dbReference type="PANTHER" id="PTHR11693:SF22">
    <property type="entry name" value="ATP SYNTHASE SUBUNIT GAMMA, MITOCHONDRIAL"/>
    <property type="match status" value="1"/>
</dbReference>
<dbReference type="InterPro" id="IPR023632">
    <property type="entry name" value="ATP_synth_F1_gsu_CS"/>
</dbReference>
<dbReference type="HAMAP" id="MF_00815">
    <property type="entry name" value="ATP_synth_gamma_bact"/>
    <property type="match status" value="1"/>
</dbReference>
<reference evidence="11 12" key="1">
    <citation type="journal article" date="2013" name="Int. J. Syst. Evol. Microbiol.">
        <title>Azospirillum humicireducens sp. nov., a nitrogen-fixing bacterium isolated from a microbial fuel cell.</title>
        <authorList>
            <person name="Zhou S."/>
            <person name="Han L."/>
            <person name="Wang Y."/>
            <person name="Yang G."/>
            <person name="Zhuang L."/>
            <person name="Hu P."/>
        </authorList>
    </citation>
    <scope>NUCLEOTIDE SEQUENCE [LARGE SCALE GENOMIC DNA]</scope>
    <source>
        <strain evidence="11 12">SgZ-5</strain>
    </source>
</reference>
<evidence type="ECO:0000256" key="10">
    <source>
        <dbReference type="HAMAP-Rule" id="MF_00815"/>
    </source>
</evidence>
<comment type="subunit">
    <text evidence="10">F-type ATPases have 2 components, CF(1) - the catalytic core - and CF(0) - the membrane proton channel. CF(1) has five subunits: alpha(3), beta(3), gamma(1), delta(1), epsilon(1). CF(0) has three main subunits: a, b and c.</text>
</comment>
<comment type="similarity">
    <text evidence="3 10">Belongs to the ATPase gamma chain family.</text>
</comment>
<dbReference type="GO" id="GO:0005886">
    <property type="term" value="C:plasma membrane"/>
    <property type="evidence" value="ECO:0007669"/>
    <property type="project" value="UniProtKB-SubCell"/>
</dbReference>
<dbReference type="NCBIfam" id="NF004146">
    <property type="entry name" value="PRK05621.1-4"/>
    <property type="match status" value="1"/>
</dbReference>
<dbReference type="PRINTS" id="PR00126">
    <property type="entry name" value="ATPASEGAMMA"/>
</dbReference>
<keyword evidence="10" id="KW-1003">Cell membrane</keyword>
<dbReference type="Pfam" id="PF00231">
    <property type="entry name" value="ATP-synt"/>
    <property type="match status" value="1"/>
</dbReference>
<dbReference type="AlphaFoldDB" id="A0A160JGY1"/>
<dbReference type="SUPFAM" id="SSF52943">
    <property type="entry name" value="ATP synthase (F1-ATPase), gamma subunit"/>
    <property type="match status" value="1"/>
</dbReference>
<dbReference type="InterPro" id="IPR000131">
    <property type="entry name" value="ATP_synth_F1_gsu"/>
</dbReference>
<dbReference type="EMBL" id="CP015285">
    <property type="protein sequence ID" value="ANC92268.1"/>
    <property type="molecule type" value="Genomic_DNA"/>
</dbReference>
<evidence type="ECO:0000256" key="6">
    <source>
        <dbReference type="ARBA" id="ARBA00023065"/>
    </source>
</evidence>
<dbReference type="GO" id="GO:0005524">
    <property type="term" value="F:ATP binding"/>
    <property type="evidence" value="ECO:0007669"/>
    <property type="project" value="UniProtKB-UniRule"/>
</dbReference>
<dbReference type="GO" id="GO:0046933">
    <property type="term" value="F:proton-transporting ATP synthase activity, rotational mechanism"/>
    <property type="evidence" value="ECO:0007669"/>
    <property type="project" value="UniProtKB-UniRule"/>
</dbReference>
<dbReference type="Gene3D" id="3.40.1380.10">
    <property type="match status" value="1"/>
</dbReference>
<keyword evidence="9 10" id="KW-0066">ATP synthesis</keyword>
<evidence type="ECO:0000256" key="1">
    <source>
        <dbReference type="ARBA" id="ARBA00003456"/>
    </source>
</evidence>
<dbReference type="InterPro" id="IPR035968">
    <property type="entry name" value="ATP_synth_F1_ATPase_gsu"/>
</dbReference>
<keyword evidence="8 10" id="KW-0139">CF(1)</keyword>
<keyword evidence="5 10" id="KW-0375">Hydrogen ion transport</keyword>
<sequence>MPNLKDLKNRISSVQSTRKITSAMKMVAASKLRRAQEQAEASGPYAERMGRMLSSLAANVQDSGNGPKLMTGTGADKVHLLVVISSDRGLCGAFNGSIVREAKRQITRLQGEGKTVKLLTVGRKGRDQLRREFASLIVESYEDVGRRRLGFSDADMVATKVLAMFDAGEFDVCSVIFNKFKSAISQIVTVQQLIPFAVATEAAEAAGAEAKAMYEFEPDEEQILAELLPRNLSIQIYRALLESAASEQGARMTAMDNATRNAGDMINKLTITYNRTRQAYITKELIEIISGAEAL</sequence>
<keyword evidence="6 10" id="KW-0406">Ion transport</keyword>